<proteinExistence type="predicted"/>
<protein>
    <submittedName>
        <fullName evidence="2">WG containing repeat-containing protein</fullName>
    </submittedName>
</protein>
<evidence type="ECO:0000313" key="2">
    <source>
        <dbReference type="EMBL" id="SNR53508.1"/>
    </source>
</evidence>
<feature type="compositionally biased region" description="Low complexity" evidence="1">
    <location>
        <begin position="390"/>
        <end position="401"/>
    </location>
</feature>
<dbReference type="RefSeq" id="WP_089332439.1">
    <property type="nucleotide sequence ID" value="NZ_FZNS01000003.1"/>
</dbReference>
<dbReference type="AlphaFoldDB" id="A0A238X4L6"/>
<feature type="compositionally biased region" description="Basic and acidic residues" evidence="1">
    <location>
        <begin position="275"/>
        <end position="285"/>
    </location>
</feature>
<evidence type="ECO:0000313" key="3">
    <source>
        <dbReference type="Proteomes" id="UP000198310"/>
    </source>
</evidence>
<feature type="region of interest" description="Disordered" evidence="1">
    <location>
        <begin position="274"/>
        <end position="314"/>
    </location>
</feature>
<gene>
    <name evidence="2" type="ORF">SAMN06269173_103453</name>
</gene>
<dbReference type="PANTHER" id="PTHR37841:SF1">
    <property type="entry name" value="DUF3298 DOMAIN-CONTAINING PROTEIN"/>
    <property type="match status" value="1"/>
</dbReference>
<sequence>MLHTYQADPFADPIRQHQFDAVAAALAVDSSASDTLLLGNFPLSPGTTADAVVVRPRSITLLLFVPHGGLLHIPDLRYGSWQLDDVPLAGNAEADNPFQQFREQREAVAAWLAPRLPADAANLQFISGLVLFAEPVRFGPEVEERMSSVPTASLFHLLPNPARFTRRLAQLASPEIDLTAADVRHLAAEVGLPVDDQPLAPAVAPATVYAPSATDLLRSKAGRLWRWLGAEDVDELDRADSGYEVDVVARSQEKARLEELRATLQADLSQQLRAMEAREEEREQRISQLQHQLAAAPISPNTSSTLQEQLAQEKQEKAALESSIQAYRAELENRNQELGTKIQQLENLLQRFAAAPLIGPVPSPAPVHGTSPAQPPTSLGSPAPAPAGPSPSATTSYPSSAGWSQEARKQVLAGVSKGRTVLQRFATWATPHVTQLRHQPRNLAYAAAGAALLLAVAVVRCSDTPAPVPFRQGGLQGLLTASGDTLVPARYASIGEFQGGRAVVEQNKVFGFIDDEGQEVVAPAYDALFPYSDGYARARIGKFYTFLNMDGEEFGAYFYSARDFANKHAAVLDYRGWFYITGPDAPTTPPPTFQEAYSFDKGLARVKTKGAFTFVSEEYLADTTAGTAPFGRYSQATDFDPQERAWVRQNGRGFYINREGEELKN</sequence>
<organism evidence="2 3">
    <name type="scientific">Hymenobacter mucosus</name>
    <dbReference type="NCBI Taxonomy" id="1411120"/>
    <lineage>
        <taxon>Bacteria</taxon>
        <taxon>Pseudomonadati</taxon>
        <taxon>Bacteroidota</taxon>
        <taxon>Cytophagia</taxon>
        <taxon>Cytophagales</taxon>
        <taxon>Hymenobacteraceae</taxon>
        <taxon>Hymenobacter</taxon>
    </lineage>
</organism>
<dbReference type="EMBL" id="FZNS01000003">
    <property type="protein sequence ID" value="SNR53508.1"/>
    <property type="molecule type" value="Genomic_DNA"/>
</dbReference>
<dbReference type="PANTHER" id="PTHR37841">
    <property type="entry name" value="GLR2918 PROTEIN"/>
    <property type="match status" value="1"/>
</dbReference>
<dbReference type="Pfam" id="PF14903">
    <property type="entry name" value="WG_beta_rep"/>
    <property type="match status" value="3"/>
</dbReference>
<accession>A0A238X4L6</accession>
<keyword evidence="3" id="KW-1185">Reference proteome</keyword>
<feature type="region of interest" description="Disordered" evidence="1">
    <location>
        <begin position="360"/>
        <end position="401"/>
    </location>
</feature>
<reference evidence="3" key="1">
    <citation type="submission" date="2017-06" db="EMBL/GenBank/DDBJ databases">
        <authorList>
            <person name="Varghese N."/>
            <person name="Submissions S."/>
        </authorList>
    </citation>
    <scope>NUCLEOTIDE SEQUENCE [LARGE SCALE GENOMIC DNA]</scope>
    <source>
        <strain evidence="3">DSM 28041</strain>
    </source>
</reference>
<evidence type="ECO:0000256" key="1">
    <source>
        <dbReference type="SAM" id="MobiDB-lite"/>
    </source>
</evidence>
<dbReference type="InterPro" id="IPR032774">
    <property type="entry name" value="WG_beta_rep"/>
</dbReference>
<name>A0A238X4L6_9BACT</name>
<dbReference type="Proteomes" id="UP000198310">
    <property type="component" value="Unassembled WGS sequence"/>
</dbReference>